<sequence length="42" mass="4903">MVFSCKKENELTFSEIQVTTNNNTIVEFLFLKLQETKLPVKP</sequence>
<dbReference type="AlphaFoldDB" id="A0A090VZL7"/>
<reference evidence="1 2" key="1">
    <citation type="journal article" date="2014" name="Genome Announc.">
        <title>Draft Genome Sequence of Marine Flavobacterium Jejuia pallidilutea Strain 11shimoA1 and Pigmentation Mutants.</title>
        <authorList>
            <person name="Takatani N."/>
            <person name="Nakanishi M."/>
            <person name="Meirelles P."/>
            <person name="Mino S."/>
            <person name="Suda W."/>
            <person name="Oshima K."/>
            <person name="Hattori M."/>
            <person name="Ohkuma M."/>
            <person name="Hosokawa M."/>
            <person name="Miyashita K."/>
            <person name="Thompson F.L."/>
            <person name="Niwa A."/>
            <person name="Sawabe T."/>
            <person name="Sawabe T."/>
        </authorList>
    </citation>
    <scope>NUCLEOTIDE SEQUENCE [LARGE SCALE GENOMIC DNA]</scope>
    <source>
        <strain evidence="2">JCM19302</strain>
    </source>
</reference>
<name>A0A090VZL7_9FLAO</name>
<evidence type="ECO:0000313" key="2">
    <source>
        <dbReference type="Proteomes" id="UP000029646"/>
    </source>
</evidence>
<evidence type="ECO:0000313" key="1">
    <source>
        <dbReference type="EMBL" id="GAL70210.1"/>
    </source>
</evidence>
<protein>
    <submittedName>
        <fullName evidence="1">Uncharacterized protein</fullName>
    </submittedName>
</protein>
<dbReference type="Proteomes" id="UP000029646">
    <property type="component" value="Unassembled WGS sequence"/>
</dbReference>
<gene>
    <name evidence="1" type="ORF">JCM19302_2785</name>
</gene>
<proteinExistence type="predicted"/>
<organism evidence="1 2">
    <name type="scientific">Jejuia pallidilutea</name>
    <dbReference type="NCBI Taxonomy" id="504487"/>
    <lineage>
        <taxon>Bacteria</taxon>
        <taxon>Pseudomonadati</taxon>
        <taxon>Bacteroidota</taxon>
        <taxon>Flavobacteriia</taxon>
        <taxon>Flavobacteriales</taxon>
        <taxon>Flavobacteriaceae</taxon>
        <taxon>Jejuia</taxon>
    </lineage>
</organism>
<dbReference type="EMBL" id="BBNS01000004">
    <property type="protein sequence ID" value="GAL70210.1"/>
    <property type="molecule type" value="Genomic_DNA"/>
</dbReference>
<comment type="caution">
    <text evidence="1">The sequence shown here is derived from an EMBL/GenBank/DDBJ whole genome shotgun (WGS) entry which is preliminary data.</text>
</comment>
<accession>A0A090VZL7</accession>